<evidence type="ECO:0000256" key="9">
    <source>
        <dbReference type="ARBA" id="ARBA00022843"/>
    </source>
</evidence>
<evidence type="ECO:0000256" key="8">
    <source>
        <dbReference type="ARBA" id="ARBA00022833"/>
    </source>
</evidence>
<dbReference type="FunFam" id="3.30.160.60:FF:001196">
    <property type="entry name" value="Zinc finger protein 770"/>
    <property type="match status" value="1"/>
</dbReference>
<organism evidence="18 19">
    <name type="scientific">Jaculus jaculus</name>
    <name type="common">Lesser Egyptian jerboa</name>
    <dbReference type="NCBI Taxonomy" id="51337"/>
    <lineage>
        <taxon>Eukaryota</taxon>
        <taxon>Metazoa</taxon>
        <taxon>Chordata</taxon>
        <taxon>Craniata</taxon>
        <taxon>Vertebrata</taxon>
        <taxon>Euteleostomi</taxon>
        <taxon>Mammalia</taxon>
        <taxon>Eutheria</taxon>
        <taxon>Euarchontoglires</taxon>
        <taxon>Glires</taxon>
        <taxon>Rodentia</taxon>
        <taxon>Myomorpha</taxon>
        <taxon>Dipodoidea</taxon>
        <taxon>Dipodidae</taxon>
        <taxon>Dipodinae</taxon>
        <taxon>Jaculus</taxon>
    </lineage>
</organism>
<feature type="domain" description="C2H2-type" evidence="17">
    <location>
        <begin position="217"/>
        <end position="244"/>
    </location>
</feature>
<dbReference type="AlphaFoldDB" id="A0A8C5L0X0"/>
<dbReference type="PROSITE" id="PS00028">
    <property type="entry name" value="ZINC_FINGER_C2H2_1"/>
    <property type="match status" value="10"/>
</dbReference>
<evidence type="ECO:0000256" key="6">
    <source>
        <dbReference type="ARBA" id="ARBA00022737"/>
    </source>
</evidence>
<comment type="function">
    <text evidence="1">May be involved in transcriptional regulation.</text>
</comment>
<comment type="subcellular location">
    <subcellularLocation>
        <location evidence="2">Nucleus</location>
    </subcellularLocation>
</comment>
<evidence type="ECO:0000256" key="14">
    <source>
        <dbReference type="ARBA" id="ARBA00069093"/>
    </source>
</evidence>
<evidence type="ECO:0000256" key="16">
    <source>
        <dbReference type="SAM" id="MobiDB-lite"/>
    </source>
</evidence>
<dbReference type="Pfam" id="PF00096">
    <property type="entry name" value="zf-C2H2"/>
    <property type="match status" value="8"/>
</dbReference>
<evidence type="ECO:0000313" key="18">
    <source>
        <dbReference type="Ensembl" id="ENSJJAP00000015992.1"/>
    </source>
</evidence>
<dbReference type="InterPro" id="IPR013087">
    <property type="entry name" value="Znf_C2H2_type"/>
</dbReference>
<evidence type="ECO:0000256" key="1">
    <source>
        <dbReference type="ARBA" id="ARBA00003767"/>
    </source>
</evidence>
<dbReference type="PANTHER" id="PTHR16515:SF66">
    <property type="entry name" value="C2H2-TYPE DOMAIN-CONTAINING PROTEIN"/>
    <property type="match status" value="1"/>
</dbReference>
<feature type="domain" description="C2H2-type" evidence="17">
    <location>
        <begin position="479"/>
        <end position="506"/>
    </location>
</feature>
<dbReference type="GO" id="GO:0010468">
    <property type="term" value="P:regulation of gene expression"/>
    <property type="evidence" value="ECO:0007669"/>
    <property type="project" value="TreeGrafter"/>
</dbReference>
<dbReference type="Ensembl" id="ENSJJAT00000022500.1">
    <property type="protein sequence ID" value="ENSJJAP00000015992.1"/>
    <property type="gene ID" value="ENSJJAG00000017987.1"/>
</dbReference>
<dbReference type="InterPro" id="IPR050331">
    <property type="entry name" value="Zinc_finger"/>
</dbReference>
<evidence type="ECO:0000256" key="5">
    <source>
        <dbReference type="ARBA" id="ARBA00022723"/>
    </source>
</evidence>
<dbReference type="OMA" id="SWQKHFQ"/>
<dbReference type="PROSITE" id="PS50157">
    <property type="entry name" value="ZINC_FINGER_C2H2_2"/>
    <property type="match status" value="10"/>
</dbReference>
<comment type="similarity">
    <text evidence="3">Belongs to the krueppel C2H2-type zinc-finger protein family.</text>
</comment>
<reference evidence="18" key="1">
    <citation type="submission" date="2025-08" db="UniProtKB">
        <authorList>
            <consortium name="Ensembl"/>
        </authorList>
    </citation>
    <scope>IDENTIFICATION</scope>
</reference>
<feature type="region of interest" description="Disordered" evidence="16">
    <location>
        <begin position="126"/>
        <end position="156"/>
    </location>
</feature>
<dbReference type="GO" id="GO:0003677">
    <property type="term" value="F:DNA binding"/>
    <property type="evidence" value="ECO:0007669"/>
    <property type="project" value="UniProtKB-KW"/>
</dbReference>
<keyword evidence="5" id="KW-0479">Metal-binding</keyword>
<keyword evidence="8" id="KW-0862">Zinc</keyword>
<feature type="domain" description="C2H2-type" evidence="17">
    <location>
        <begin position="189"/>
        <end position="216"/>
    </location>
</feature>
<dbReference type="FunFam" id="3.30.160.60:FF:002585">
    <property type="entry name" value="Zinc finger protein 770"/>
    <property type="match status" value="1"/>
</dbReference>
<dbReference type="InterPro" id="IPR036236">
    <property type="entry name" value="Znf_C2H2_sf"/>
</dbReference>
<dbReference type="PANTHER" id="PTHR16515">
    <property type="entry name" value="PR DOMAIN ZINC FINGER PROTEIN"/>
    <property type="match status" value="1"/>
</dbReference>
<keyword evidence="19" id="KW-1185">Reference proteome</keyword>
<feature type="domain" description="C2H2-type" evidence="17">
    <location>
        <begin position="81"/>
        <end position="108"/>
    </location>
</feature>
<name>A0A8C5L0X0_JACJA</name>
<dbReference type="GO" id="GO:0005634">
    <property type="term" value="C:nucleus"/>
    <property type="evidence" value="ECO:0007669"/>
    <property type="project" value="UniProtKB-SubCell"/>
</dbReference>
<evidence type="ECO:0000256" key="10">
    <source>
        <dbReference type="ARBA" id="ARBA00023015"/>
    </source>
</evidence>
<sequence length="699" mass="80944">MMAEKNSKMLKIQQCVVANKLPRNRPYTCNICFKHFETPSKLARHYLIHTGQKPFECDVCHKNFRQLVHLERHQLTHTLPFKCTICHRHFKNLKTFVKHQQLHSETYQTDVKQVRRLLETKQEKPARGAYNTFPTEERRALHPRSKSDTTHSTTKRRKNIHACTVCGKMFPSQSKLERHALIHTGQRPFKCILCSKSFRQSTHLKIHQLTHSEERPFQCCFCQKGFKIQSKLLKHKQIHTRSKIFQNLLLKVKSPELCPLPNKLNSKQDSLEDCDKGESENDPLDVHSVYIVPFQCSECEECFESEQIFNGHKCFPVRGGRIPSRLKRGCNYKTIVKKILAKLKRAGGKKLDNFRSQKKTFKNSFLKNREHLSDDQKTEHNQRTCLGSLGKHGTYKTVGVKKKKALTLPISWQKQFQSQNVQNLQGILSTENMLTVDSSVNKDLPIYGSSGEEFFNNCEVLQCGFSVARKNILARHKICPCDKCEKVFPSVSKLQRHYLIHTGQRPFGCNVCGKSFRQSAHLKRHKSTHSGKIPYRSCWQVEFGNVDQLYINPSDDVNYSASQQCQALGFQEYECSESDQVPGMDVKAESKDFILSTHSNRPAYLSSALMEPEQNHHYCSYSGHHERNDGLLYQCSVCCKSFRSPSKLERHYLIHAGQKPFECSVCGKTFRQAPHWKRHQLTHFKERPQEKVVILDSVL</sequence>
<dbReference type="Gene3D" id="3.30.160.60">
    <property type="entry name" value="Classic Zinc Finger"/>
    <property type="match status" value="9"/>
</dbReference>
<feature type="domain" description="C2H2-type" evidence="17">
    <location>
        <begin position="55"/>
        <end position="78"/>
    </location>
</feature>
<evidence type="ECO:0000256" key="11">
    <source>
        <dbReference type="ARBA" id="ARBA00023125"/>
    </source>
</evidence>
<keyword evidence="12" id="KW-0804">Transcription</keyword>
<proteinExistence type="inferred from homology"/>
<dbReference type="GO" id="GO:0008270">
    <property type="term" value="F:zinc ion binding"/>
    <property type="evidence" value="ECO:0007669"/>
    <property type="project" value="UniProtKB-KW"/>
</dbReference>
<keyword evidence="7 15" id="KW-0863">Zinc-finger</keyword>
<evidence type="ECO:0000256" key="12">
    <source>
        <dbReference type="ARBA" id="ARBA00023163"/>
    </source>
</evidence>
<dbReference type="FunFam" id="3.30.160.60:FF:001194">
    <property type="entry name" value="Zinc finger protein 770"/>
    <property type="match status" value="1"/>
</dbReference>
<keyword evidence="11" id="KW-0238">DNA-binding</keyword>
<dbReference type="FunFam" id="3.30.160.60:FF:001860">
    <property type="entry name" value="Zinc finger protein 770"/>
    <property type="match status" value="1"/>
</dbReference>
<dbReference type="FunFam" id="3.30.160.60:FF:000904">
    <property type="entry name" value="Zinc finger protein 770"/>
    <property type="match status" value="1"/>
</dbReference>
<keyword evidence="13" id="KW-0539">Nucleus</keyword>
<keyword evidence="9" id="KW-0832">Ubl conjugation</keyword>
<evidence type="ECO:0000256" key="13">
    <source>
        <dbReference type="ARBA" id="ARBA00023242"/>
    </source>
</evidence>
<evidence type="ECO:0000256" key="7">
    <source>
        <dbReference type="ARBA" id="ARBA00022771"/>
    </source>
</evidence>
<gene>
    <name evidence="18" type="primary">Znf770</name>
</gene>
<feature type="domain" description="C2H2-type" evidence="17">
    <location>
        <begin position="27"/>
        <end position="54"/>
    </location>
</feature>
<keyword evidence="10" id="KW-0805">Transcription regulation</keyword>
<feature type="compositionally biased region" description="Basic and acidic residues" evidence="16">
    <location>
        <begin position="135"/>
        <end position="149"/>
    </location>
</feature>
<feature type="domain" description="C2H2-type" evidence="17">
    <location>
        <begin position="661"/>
        <end position="688"/>
    </location>
</feature>
<dbReference type="Proteomes" id="UP000694385">
    <property type="component" value="Unassembled WGS sequence"/>
</dbReference>
<dbReference type="SUPFAM" id="SSF57667">
    <property type="entry name" value="beta-beta-alpha zinc fingers"/>
    <property type="match status" value="5"/>
</dbReference>
<keyword evidence="6" id="KW-0677">Repeat</keyword>
<reference evidence="18" key="2">
    <citation type="submission" date="2025-09" db="UniProtKB">
        <authorList>
            <consortium name="Ensembl"/>
        </authorList>
    </citation>
    <scope>IDENTIFICATION</scope>
</reference>
<dbReference type="FunFam" id="3.30.160.60:FF:000978">
    <property type="entry name" value="Zinc finger protein 770"/>
    <property type="match status" value="1"/>
</dbReference>
<evidence type="ECO:0000259" key="17">
    <source>
        <dbReference type="PROSITE" id="PS50157"/>
    </source>
</evidence>
<evidence type="ECO:0000256" key="4">
    <source>
        <dbReference type="ARBA" id="ARBA00022499"/>
    </source>
</evidence>
<evidence type="ECO:0000256" key="2">
    <source>
        <dbReference type="ARBA" id="ARBA00004123"/>
    </source>
</evidence>
<accession>A0A8C5L0X0</accession>
<dbReference type="FunFam" id="3.30.160.60:FF:000286">
    <property type="entry name" value="Zinc finger protein 770"/>
    <property type="match status" value="1"/>
</dbReference>
<dbReference type="FunFam" id="3.30.160.60:FF:002212">
    <property type="entry name" value="Zinc finger protein 672"/>
    <property type="match status" value="1"/>
</dbReference>
<feature type="domain" description="C2H2-type" evidence="17">
    <location>
        <begin position="161"/>
        <end position="188"/>
    </location>
</feature>
<evidence type="ECO:0000313" key="19">
    <source>
        <dbReference type="Proteomes" id="UP000694385"/>
    </source>
</evidence>
<feature type="domain" description="C2H2-type" evidence="17">
    <location>
        <begin position="633"/>
        <end position="660"/>
    </location>
</feature>
<protein>
    <recommendedName>
        <fullName evidence="14">Zinc finger protein 770</fullName>
    </recommendedName>
</protein>
<feature type="domain" description="C2H2-type" evidence="17">
    <location>
        <begin position="507"/>
        <end position="534"/>
    </location>
</feature>
<dbReference type="SMART" id="SM00355">
    <property type="entry name" value="ZnF_C2H2"/>
    <property type="match status" value="10"/>
</dbReference>
<dbReference type="GeneTree" id="ENSGT00940000161963"/>
<evidence type="ECO:0000256" key="15">
    <source>
        <dbReference type="PROSITE-ProRule" id="PRU00042"/>
    </source>
</evidence>
<evidence type="ECO:0000256" key="3">
    <source>
        <dbReference type="ARBA" id="ARBA00006991"/>
    </source>
</evidence>
<keyword evidence="4" id="KW-1017">Isopeptide bond</keyword>